<accession>A0A9D3RY17</accession>
<feature type="region of interest" description="Disordered" evidence="1">
    <location>
        <begin position="73"/>
        <end position="98"/>
    </location>
</feature>
<proteinExistence type="predicted"/>
<reference evidence="2" key="1">
    <citation type="submission" date="2021-01" db="EMBL/GenBank/DDBJ databases">
        <title>A chromosome-scale assembly of European eel, Anguilla anguilla.</title>
        <authorList>
            <person name="Henkel C."/>
            <person name="Jong-Raadsen S.A."/>
            <person name="Dufour S."/>
            <person name="Weltzien F.-A."/>
            <person name="Palstra A.P."/>
            <person name="Pelster B."/>
            <person name="Spaink H.P."/>
            <person name="Van Den Thillart G.E."/>
            <person name="Jansen H."/>
            <person name="Zahm M."/>
            <person name="Klopp C."/>
            <person name="Cedric C."/>
            <person name="Louis A."/>
            <person name="Berthelot C."/>
            <person name="Parey E."/>
            <person name="Roest Crollius H."/>
            <person name="Montfort J."/>
            <person name="Robinson-Rechavi M."/>
            <person name="Bucao C."/>
            <person name="Bouchez O."/>
            <person name="Gislard M."/>
            <person name="Lluch J."/>
            <person name="Milhes M."/>
            <person name="Lampietro C."/>
            <person name="Lopez Roques C."/>
            <person name="Donnadieu C."/>
            <person name="Braasch I."/>
            <person name="Desvignes T."/>
            <person name="Postlethwait J."/>
            <person name="Bobe J."/>
            <person name="Guiguen Y."/>
            <person name="Dirks R."/>
        </authorList>
    </citation>
    <scope>NUCLEOTIDE SEQUENCE</scope>
    <source>
        <strain evidence="2">Tag_6206</strain>
        <tissue evidence="2">Liver</tissue>
    </source>
</reference>
<dbReference type="AlphaFoldDB" id="A0A9D3RY17"/>
<sequence>MPSVWIAFTESAFAAEPRPLSGRGRLARAVDPRPCELRLECEDVFLGAGEGEVVPQKSCEGLRGERPLQEEKIRLPHLERPLPPTQPGPCCREPPTLL</sequence>
<dbReference type="EMBL" id="JAFIRN010000006">
    <property type="protein sequence ID" value="KAG5847934.1"/>
    <property type="molecule type" value="Genomic_DNA"/>
</dbReference>
<comment type="caution">
    <text evidence="2">The sequence shown here is derived from an EMBL/GenBank/DDBJ whole genome shotgun (WGS) entry which is preliminary data.</text>
</comment>
<protein>
    <submittedName>
        <fullName evidence="2">Uncharacterized protein</fullName>
    </submittedName>
</protein>
<gene>
    <name evidence="2" type="ORF">ANANG_G00131520</name>
</gene>
<evidence type="ECO:0000313" key="2">
    <source>
        <dbReference type="EMBL" id="KAG5847934.1"/>
    </source>
</evidence>
<evidence type="ECO:0000313" key="3">
    <source>
        <dbReference type="Proteomes" id="UP001044222"/>
    </source>
</evidence>
<name>A0A9D3RY17_ANGAN</name>
<keyword evidence="3" id="KW-1185">Reference proteome</keyword>
<dbReference type="Proteomes" id="UP001044222">
    <property type="component" value="Chromosome 6"/>
</dbReference>
<organism evidence="2 3">
    <name type="scientific">Anguilla anguilla</name>
    <name type="common">European freshwater eel</name>
    <name type="synonym">Muraena anguilla</name>
    <dbReference type="NCBI Taxonomy" id="7936"/>
    <lineage>
        <taxon>Eukaryota</taxon>
        <taxon>Metazoa</taxon>
        <taxon>Chordata</taxon>
        <taxon>Craniata</taxon>
        <taxon>Vertebrata</taxon>
        <taxon>Euteleostomi</taxon>
        <taxon>Actinopterygii</taxon>
        <taxon>Neopterygii</taxon>
        <taxon>Teleostei</taxon>
        <taxon>Anguilliformes</taxon>
        <taxon>Anguillidae</taxon>
        <taxon>Anguilla</taxon>
    </lineage>
</organism>
<evidence type="ECO:0000256" key="1">
    <source>
        <dbReference type="SAM" id="MobiDB-lite"/>
    </source>
</evidence>